<keyword evidence="2" id="KW-1185">Reference proteome</keyword>
<reference evidence="1 2" key="1">
    <citation type="submission" date="2019-10" db="EMBL/GenBank/DDBJ databases">
        <title>Vibrio sp. nov. isolated from a shrimp pond.</title>
        <authorList>
            <person name="Gomez-Gil B."/>
            <person name="Enciso-Ibarra J."/>
            <person name="Enciso-Ibarra K."/>
            <person name="Bolan-Mejia C."/>
        </authorList>
    </citation>
    <scope>NUCLEOTIDE SEQUENCE [LARGE SCALE GENOMIC DNA]</scope>
    <source>
        <strain evidence="1 2">CAIM 722</strain>
    </source>
</reference>
<dbReference type="Pfam" id="PF09938">
    <property type="entry name" value="DUF2170"/>
    <property type="match status" value="1"/>
</dbReference>
<comment type="caution">
    <text evidence="1">The sequence shown here is derived from an EMBL/GenBank/DDBJ whole genome shotgun (WGS) entry which is preliminary data.</text>
</comment>
<dbReference type="AlphaFoldDB" id="A0A7X4LKE4"/>
<sequence>MNIELIKSSLSEAYPTWNISDNDSCLVITNHDGITAYLAVSGSQIVVETLLFPVSKVSDKTALNTYILQTHKIIPLTTVGLSEVDSEWYYSAFGTLSSQSKLESVQIEVETLFNNVAELIGMYEEFLI</sequence>
<name>A0A7X4LKE4_9VIBR</name>
<dbReference type="EMBL" id="WEKT01000014">
    <property type="protein sequence ID" value="MZI93529.1"/>
    <property type="molecule type" value="Genomic_DNA"/>
</dbReference>
<dbReference type="RefSeq" id="WP_161155044.1">
    <property type="nucleotide sequence ID" value="NZ_WEKT01000014.1"/>
</dbReference>
<dbReference type="Proteomes" id="UP000462621">
    <property type="component" value="Unassembled WGS sequence"/>
</dbReference>
<accession>A0A7X4LKE4</accession>
<gene>
    <name evidence="1" type="ORF">F9817_09990</name>
</gene>
<protein>
    <submittedName>
        <fullName evidence="1">DUF2170 family protein</fullName>
    </submittedName>
</protein>
<organism evidence="1 2">
    <name type="scientific">Vibrio eleionomae</name>
    <dbReference type="NCBI Taxonomy" id="2653505"/>
    <lineage>
        <taxon>Bacteria</taxon>
        <taxon>Pseudomonadati</taxon>
        <taxon>Pseudomonadota</taxon>
        <taxon>Gammaproteobacteria</taxon>
        <taxon>Vibrionales</taxon>
        <taxon>Vibrionaceae</taxon>
        <taxon>Vibrio</taxon>
    </lineage>
</organism>
<dbReference type="InterPro" id="IPR019231">
    <property type="entry name" value="DUF2170"/>
</dbReference>
<proteinExistence type="predicted"/>
<evidence type="ECO:0000313" key="2">
    <source>
        <dbReference type="Proteomes" id="UP000462621"/>
    </source>
</evidence>
<evidence type="ECO:0000313" key="1">
    <source>
        <dbReference type="EMBL" id="MZI93529.1"/>
    </source>
</evidence>